<sequence>MTPYRAQDTGPILLYLNDPVIYKWLRTPPVPYTREHAETWVDMCMEIFKTPLRDGEQWYQNKTGWVAECPIKAIREVKRNELGEIEEVMIGDIGISRHTFDEILDEGERIETKKINDERKVGDEKIIWTIGDWLGPNYHGKGIMTACIKTLINWATINMNVHHIRVFVGVGNVGSRRVFEKNDFTYIETIKDAYELPEIKGGGSMSLEVLDWIRSKE</sequence>
<proteinExistence type="predicted"/>
<dbReference type="EMBL" id="JALBCA010000004">
    <property type="protein sequence ID" value="KAI2392920.1"/>
    <property type="molecule type" value="Genomic_DNA"/>
</dbReference>
<comment type="caution">
    <text evidence="1">The sequence shown here is derived from an EMBL/GenBank/DDBJ whole genome shotgun (WGS) entry which is preliminary data.</text>
</comment>
<accession>A0ACB8V4R4</accession>
<organism evidence="1">
    <name type="scientific">Ophidiomyces ophidiicola</name>
    <dbReference type="NCBI Taxonomy" id="1387563"/>
    <lineage>
        <taxon>Eukaryota</taxon>
        <taxon>Fungi</taxon>
        <taxon>Dikarya</taxon>
        <taxon>Ascomycota</taxon>
        <taxon>Pezizomycotina</taxon>
        <taxon>Eurotiomycetes</taxon>
        <taxon>Eurotiomycetidae</taxon>
        <taxon>Onygenales</taxon>
        <taxon>Onygenaceae</taxon>
        <taxon>Ophidiomyces</taxon>
    </lineage>
</organism>
<name>A0ACB8V4R4_9EURO</name>
<gene>
    <name evidence="1" type="ORF">LOY88_000385</name>
</gene>
<reference evidence="1" key="1">
    <citation type="journal article" date="2022" name="bioRxiv">
        <title>Population genetic analysis of Ophidiomyces ophidiicola, the causative agent of snake fungal disease, indicates recent introductions to the USA.</title>
        <authorList>
            <person name="Ladner J.T."/>
            <person name="Palmer J.M."/>
            <person name="Ettinger C.L."/>
            <person name="Stajich J.E."/>
            <person name="Farrell T.M."/>
            <person name="Glorioso B.M."/>
            <person name="Lawson B."/>
            <person name="Price S.J."/>
            <person name="Stengle A.G."/>
            <person name="Grear D.A."/>
            <person name="Lorch J.M."/>
        </authorList>
    </citation>
    <scope>NUCLEOTIDE SEQUENCE</scope>
    <source>
        <strain evidence="1">NWHC 24266-5</strain>
    </source>
</reference>
<evidence type="ECO:0000313" key="1">
    <source>
        <dbReference type="EMBL" id="KAI2392920.1"/>
    </source>
</evidence>
<protein>
    <submittedName>
        <fullName evidence="1">Uncharacterized protein</fullName>
    </submittedName>
</protein>